<name>B4RL79_NEIG2</name>
<gene>
    <name evidence="1" type="ordered locus">NGK_0889</name>
</gene>
<sequence length="43" mass="4929">MFLIHYILTASKGKNNVSMLRLPLFEMTNKMPSETRFPVSDGI</sequence>
<organism evidence="1 2">
    <name type="scientific">Neisseria gonorrhoeae (strain NCCP11945)</name>
    <dbReference type="NCBI Taxonomy" id="521006"/>
    <lineage>
        <taxon>Bacteria</taxon>
        <taxon>Pseudomonadati</taxon>
        <taxon>Pseudomonadota</taxon>
        <taxon>Betaproteobacteria</taxon>
        <taxon>Neisseriales</taxon>
        <taxon>Neisseriaceae</taxon>
        <taxon>Neisseria</taxon>
    </lineage>
</organism>
<dbReference type="EMBL" id="CP001050">
    <property type="protein sequence ID" value="ACF29569.1"/>
    <property type="molecule type" value="Genomic_DNA"/>
</dbReference>
<dbReference type="KEGG" id="ngk:NGK_0889"/>
<dbReference type="AlphaFoldDB" id="B4RL79"/>
<dbReference type="HOGENOM" id="CLU_3236449_0_0_4"/>
<evidence type="ECO:0000313" key="1">
    <source>
        <dbReference type="EMBL" id="ACF29569.1"/>
    </source>
</evidence>
<accession>B4RL79</accession>
<protein>
    <submittedName>
        <fullName evidence="1">Uncharacterized protein</fullName>
    </submittedName>
</protein>
<proteinExistence type="predicted"/>
<evidence type="ECO:0000313" key="2">
    <source>
        <dbReference type="Proteomes" id="UP000002564"/>
    </source>
</evidence>
<dbReference type="Proteomes" id="UP000002564">
    <property type="component" value="Chromosome"/>
</dbReference>
<reference evidence="1 2" key="1">
    <citation type="journal article" date="2008" name="J. Bacteriol.">
        <title>Complete genome sequence of Neisseria gonorrhoeae NCCP11945.</title>
        <authorList>
            <person name="Chung G.T."/>
            <person name="Yoo J.S."/>
            <person name="Oh H.B."/>
            <person name="Lee Y.S."/>
            <person name="Cha S.H."/>
            <person name="Kim S.J."/>
            <person name="Yoo C.K."/>
        </authorList>
    </citation>
    <scope>NUCLEOTIDE SEQUENCE [LARGE SCALE GENOMIC DNA]</scope>
    <source>
        <strain evidence="1 2">NCCP11945</strain>
    </source>
</reference>